<dbReference type="Proteomes" id="UP000775877">
    <property type="component" value="Unassembled WGS sequence"/>
</dbReference>
<evidence type="ECO:0000313" key="2">
    <source>
        <dbReference type="Proteomes" id="UP000775877"/>
    </source>
</evidence>
<dbReference type="InterPro" id="IPR012657">
    <property type="entry name" value="23S_rRNA-intervening_sequence"/>
</dbReference>
<organism evidence="1 2">
    <name type="scientific">Candidatus Dojkabacteria bacterium</name>
    <dbReference type="NCBI Taxonomy" id="2099670"/>
    <lineage>
        <taxon>Bacteria</taxon>
        <taxon>Candidatus Dojkabacteria</taxon>
    </lineage>
</organism>
<proteinExistence type="predicted"/>
<dbReference type="SUPFAM" id="SSF158446">
    <property type="entry name" value="IVS-encoded protein-like"/>
    <property type="match status" value="1"/>
</dbReference>
<protein>
    <submittedName>
        <fullName evidence="1">Four helix bundle protein</fullName>
    </submittedName>
</protein>
<dbReference type="AlphaFoldDB" id="A0A955IEY9"/>
<dbReference type="Gene3D" id="1.20.1440.60">
    <property type="entry name" value="23S rRNA-intervening sequence"/>
    <property type="match status" value="1"/>
</dbReference>
<accession>A0A955IEY9</accession>
<dbReference type="InterPro" id="IPR036583">
    <property type="entry name" value="23S_rRNA_IVS_sf"/>
</dbReference>
<comment type="caution">
    <text evidence="1">The sequence shown here is derived from an EMBL/GenBank/DDBJ whole genome shotgun (WGS) entry which is preliminary data.</text>
</comment>
<reference evidence="1" key="1">
    <citation type="submission" date="2020-04" db="EMBL/GenBank/DDBJ databases">
        <authorList>
            <person name="Zhang T."/>
        </authorList>
    </citation>
    <scope>NUCLEOTIDE SEQUENCE</scope>
    <source>
        <strain evidence="1">HKST-UBA13</strain>
    </source>
</reference>
<reference evidence="1" key="2">
    <citation type="journal article" date="2021" name="Microbiome">
        <title>Successional dynamics and alternative stable states in a saline activated sludge microbial community over 9 years.</title>
        <authorList>
            <person name="Wang Y."/>
            <person name="Ye J."/>
            <person name="Ju F."/>
            <person name="Liu L."/>
            <person name="Boyd J.A."/>
            <person name="Deng Y."/>
            <person name="Parks D.H."/>
            <person name="Jiang X."/>
            <person name="Yin X."/>
            <person name="Woodcroft B.J."/>
            <person name="Tyson G.W."/>
            <person name="Hugenholtz P."/>
            <person name="Polz M.F."/>
            <person name="Zhang T."/>
        </authorList>
    </citation>
    <scope>NUCLEOTIDE SEQUENCE</scope>
    <source>
        <strain evidence="1">HKST-UBA13</strain>
    </source>
</reference>
<evidence type="ECO:0000313" key="1">
    <source>
        <dbReference type="EMBL" id="MCA9380818.1"/>
    </source>
</evidence>
<dbReference type="NCBIfam" id="TIGR02436">
    <property type="entry name" value="four helix bundle protein"/>
    <property type="match status" value="1"/>
</dbReference>
<gene>
    <name evidence="1" type="ORF">KC678_00975</name>
</gene>
<dbReference type="PANTHER" id="PTHR38471">
    <property type="entry name" value="FOUR HELIX BUNDLE PROTEIN"/>
    <property type="match status" value="1"/>
</dbReference>
<name>A0A955IEY9_9BACT</name>
<dbReference type="EMBL" id="JAGQLJ010000018">
    <property type="protein sequence ID" value="MCA9380818.1"/>
    <property type="molecule type" value="Genomic_DNA"/>
</dbReference>
<sequence>MAGLSELEIYKIAVDLSENGWIIYEGLPKTHKYHIGDQVLRSLDSIAANIAEGYGRYHYKDSLRFYYNARGSLWEAKFWIETLNKRNLIIKDFYNPTLQMIEKEGVKLNNFINSIKRIL</sequence>
<dbReference type="PANTHER" id="PTHR38471:SF2">
    <property type="entry name" value="FOUR HELIX BUNDLE PROTEIN"/>
    <property type="match status" value="1"/>
</dbReference>
<dbReference type="Pfam" id="PF05635">
    <property type="entry name" value="23S_rRNA_IVP"/>
    <property type="match status" value="1"/>
</dbReference>